<sequence>MTSRRATTTQKMSMANNDSTSQSDPHGLTQEQQFREAAYRRGLILPDVLSEGAIDRCPLDGRGDSNKDGAYLWSPSDSIAIGGFQNHADGKRWEKWQADLGRPLTAKEEADFMARIRDDQAKVEVEQAKTHADAAKVAAEMWAVASPCETHPYLTKKGVQAHGLRVHGDDLLIPASNAKGELTTVEKIRPDGTKRFLTGGKKKGSWFLIGTITDSCTIYLVEGYATGASVHEATGQPVVVAFDAGNMLAVAKSIRAKYPRHALIICGDDDTWTENNPGKTKATEAAKAVVGQAPLPRFRT</sequence>
<dbReference type="Pfam" id="PF13362">
    <property type="entry name" value="Toprim_3"/>
    <property type="match status" value="1"/>
</dbReference>
<dbReference type="InterPro" id="IPR006171">
    <property type="entry name" value="TOPRIM_dom"/>
</dbReference>
<dbReference type="InterPro" id="IPR034154">
    <property type="entry name" value="TOPRIM_DnaG/twinkle"/>
</dbReference>
<dbReference type="Proteomes" id="UP000709959">
    <property type="component" value="Unassembled WGS sequence"/>
</dbReference>
<gene>
    <name evidence="3" type="ORF">IPN91_03575</name>
</gene>
<proteinExistence type="predicted"/>
<evidence type="ECO:0000256" key="1">
    <source>
        <dbReference type="SAM" id="MobiDB-lite"/>
    </source>
</evidence>
<dbReference type="EMBL" id="JADKCH010000001">
    <property type="protein sequence ID" value="MBK8571725.1"/>
    <property type="molecule type" value="Genomic_DNA"/>
</dbReference>
<protein>
    <submittedName>
        <fullName evidence="3">Toprim domain-containing protein</fullName>
    </submittedName>
</protein>
<reference evidence="3 4" key="1">
    <citation type="submission" date="2020-10" db="EMBL/GenBank/DDBJ databases">
        <title>Connecting structure to function with the recovery of over 1000 high-quality activated sludge metagenome-assembled genomes encoding full-length rRNA genes using long-read sequencing.</title>
        <authorList>
            <person name="Singleton C.M."/>
            <person name="Petriglieri F."/>
            <person name="Kristensen J.M."/>
            <person name="Kirkegaard R.H."/>
            <person name="Michaelsen T.Y."/>
            <person name="Andersen M.H."/>
            <person name="Karst S.M."/>
            <person name="Dueholm M.S."/>
            <person name="Nielsen P.H."/>
            <person name="Albertsen M."/>
        </authorList>
    </citation>
    <scope>NUCLEOTIDE SEQUENCE [LARGE SCALE GENOMIC DNA]</scope>
    <source>
        <strain evidence="3">OdNE_18-Q3-R46-58_MAXAC.008</strain>
    </source>
</reference>
<evidence type="ECO:0000259" key="2">
    <source>
        <dbReference type="Pfam" id="PF13362"/>
    </source>
</evidence>
<evidence type="ECO:0000313" key="3">
    <source>
        <dbReference type="EMBL" id="MBK8571725.1"/>
    </source>
</evidence>
<evidence type="ECO:0000313" key="4">
    <source>
        <dbReference type="Proteomes" id="UP000709959"/>
    </source>
</evidence>
<organism evidence="3 4">
    <name type="scientific">Candidatus Geothrix odensensis</name>
    <dbReference type="NCBI Taxonomy" id="2954440"/>
    <lineage>
        <taxon>Bacteria</taxon>
        <taxon>Pseudomonadati</taxon>
        <taxon>Acidobacteriota</taxon>
        <taxon>Holophagae</taxon>
        <taxon>Holophagales</taxon>
        <taxon>Holophagaceae</taxon>
        <taxon>Geothrix</taxon>
    </lineage>
</organism>
<feature type="region of interest" description="Disordered" evidence="1">
    <location>
        <begin position="1"/>
        <end position="29"/>
    </location>
</feature>
<dbReference type="CDD" id="cd01029">
    <property type="entry name" value="TOPRIM_primases"/>
    <property type="match status" value="1"/>
</dbReference>
<feature type="domain" description="Toprim" evidence="2">
    <location>
        <begin position="218"/>
        <end position="289"/>
    </location>
</feature>
<comment type="caution">
    <text evidence="3">The sequence shown here is derived from an EMBL/GenBank/DDBJ whole genome shotgun (WGS) entry which is preliminary data.</text>
</comment>
<dbReference type="AlphaFoldDB" id="A0A936F0V1"/>
<name>A0A936F0V1_9BACT</name>
<accession>A0A936F0V1</accession>